<keyword evidence="3" id="KW-1185">Reference proteome</keyword>
<gene>
    <name evidence="2" type="ORF">SAMN06265337_2440</name>
</gene>
<reference evidence="3" key="1">
    <citation type="submission" date="2017-06" db="EMBL/GenBank/DDBJ databases">
        <authorList>
            <person name="Varghese N."/>
            <person name="Submissions S."/>
        </authorList>
    </citation>
    <scope>NUCLEOTIDE SEQUENCE [LARGE SCALE GENOMIC DNA]</scope>
    <source>
        <strain evidence="3">DSM 11116</strain>
    </source>
</reference>
<dbReference type="EMBL" id="FYEW01000002">
    <property type="protein sequence ID" value="SNC74578.1"/>
    <property type="molecule type" value="Genomic_DNA"/>
</dbReference>
<evidence type="ECO:0000313" key="3">
    <source>
        <dbReference type="Proteomes" id="UP000198131"/>
    </source>
</evidence>
<proteinExistence type="predicted"/>
<keyword evidence="1" id="KW-0812">Transmembrane</keyword>
<dbReference type="AlphaFoldDB" id="A0A212U8J3"/>
<dbReference type="Proteomes" id="UP000198131">
    <property type="component" value="Unassembled WGS sequence"/>
</dbReference>
<feature type="transmembrane region" description="Helical" evidence="1">
    <location>
        <begin position="232"/>
        <end position="256"/>
    </location>
</feature>
<keyword evidence="1" id="KW-1133">Transmembrane helix</keyword>
<feature type="transmembrane region" description="Helical" evidence="1">
    <location>
        <begin position="498"/>
        <end position="518"/>
    </location>
</feature>
<accession>A0A212U8J3</accession>
<feature type="transmembrane region" description="Helical" evidence="1">
    <location>
        <begin position="276"/>
        <end position="300"/>
    </location>
</feature>
<organism evidence="2 3">
    <name type="scientific">Hymenobacter gelipurpurascens</name>
    <dbReference type="NCBI Taxonomy" id="89968"/>
    <lineage>
        <taxon>Bacteria</taxon>
        <taxon>Pseudomonadati</taxon>
        <taxon>Bacteroidota</taxon>
        <taxon>Cytophagia</taxon>
        <taxon>Cytophagales</taxon>
        <taxon>Hymenobacteraceae</taxon>
        <taxon>Hymenobacter</taxon>
    </lineage>
</organism>
<evidence type="ECO:0000256" key="1">
    <source>
        <dbReference type="SAM" id="Phobius"/>
    </source>
</evidence>
<keyword evidence="1" id="KW-0472">Membrane</keyword>
<feature type="transmembrane region" description="Helical" evidence="1">
    <location>
        <begin position="35"/>
        <end position="57"/>
    </location>
</feature>
<dbReference type="RefSeq" id="WP_170934784.1">
    <property type="nucleotide sequence ID" value="NZ_FYEW01000002.1"/>
</dbReference>
<sequence>MTSVEAMQTTTQTLVAQAGPIRRAVQRHMYRWHRIIGIITVIPVIFWTLSGLTHPLMSNWFRPKIAREFLVPTPAPPPTMPLNQVMRQNHITALRNVRLVRWQRQPTYQLLLESPTAVPRYFSASTGLALPSDADRQYAEQLARYFAQDSVAKVAYAERLTAFDGEYKFVNRLLPVWKITFDRPDGLAVYVETMPARMATFNNYTRSVFIRVFDLLHNWSFLELIGGNTFRVIVMLALLSIILASTVSGLVIYGFMWKKFRKPRHATDTVGWLRKYHRQVGLAVAFITFTFAGSGAYHVFLKLHPDDRLRYQHAPAVPLGHLSVDLTALPLHWETVQNVALAEFDGQVYYQIFQIPTDLKAVTGASTGQPIEAVQPEQVAYYSAATGRLLLDGATRHARFLANTFLAEAEGTALLPTIEKTEVIDHFEGEYGFINKRLPAVKVAYNSPSGTTLYVEPATSRLAARIENADRYEGLSFAFLHKFHIIGSAAGKDIRDSVMMLSALGVLAVSVLGLWLFVKVK</sequence>
<evidence type="ECO:0000313" key="2">
    <source>
        <dbReference type="EMBL" id="SNC74578.1"/>
    </source>
</evidence>
<protein>
    <submittedName>
        <fullName evidence="2">PepSY-associated TM region</fullName>
    </submittedName>
</protein>
<name>A0A212U8J3_9BACT</name>